<organism evidence="1">
    <name type="scientific">Rhizophora mucronata</name>
    <name type="common">Asiatic mangrove</name>
    <dbReference type="NCBI Taxonomy" id="61149"/>
    <lineage>
        <taxon>Eukaryota</taxon>
        <taxon>Viridiplantae</taxon>
        <taxon>Streptophyta</taxon>
        <taxon>Embryophyta</taxon>
        <taxon>Tracheophyta</taxon>
        <taxon>Spermatophyta</taxon>
        <taxon>Magnoliopsida</taxon>
        <taxon>eudicotyledons</taxon>
        <taxon>Gunneridae</taxon>
        <taxon>Pentapetalae</taxon>
        <taxon>rosids</taxon>
        <taxon>fabids</taxon>
        <taxon>Malpighiales</taxon>
        <taxon>Rhizophoraceae</taxon>
        <taxon>Rhizophora</taxon>
    </lineage>
</organism>
<name>A0A2P2PCD4_RHIMU</name>
<reference evidence="1" key="1">
    <citation type="submission" date="2018-02" db="EMBL/GenBank/DDBJ databases">
        <title>Rhizophora mucronata_Transcriptome.</title>
        <authorList>
            <person name="Meera S.P."/>
            <person name="Sreeshan A."/>
            <person name="Augustine A."/>
        </authorList>
    </citation>
    <scope>NUCLEOTIDE SEQUENCE</scope>
    <source>
        <tissue evidence="1">Leaf</tissue>
    </source>
</reference>
<dbReference type="AlphaFoldDB" id="A0A2P2PCD4"/>
<accession>A0A2P2PCD4</accession>
<protein>
    <submittedName>
        <fullName evidence="1">Uncharacterized protein</fullName>
    </submittedName>
</protein>
<evidence type="ECO:0000313" key="1">
    <source>
        <dbReference type="EMBL" id="MBX52291.1"/>
    </source>
</evidence>
<sequence length="21" mass="2624">MFWQSFPRLFNSQSSYRLICL</sequence>
<dbReference type="EMBL" id="GGEC01071807">
    <property type="protein sequence ID" value="MBX52291.1"/>
    <property type="molecule type" value="Transcribed_RNA"/>
</dbReference>
<proteinExistence type="predicted"/>